<dbReference type="AlphaFoldDB" id="A0A2H0V363"/>
<dbReference type="Proteomes" id="UP000228626">
    <property type="component" value="Unassembled WGS sequence"/>
</dbReference>
<name>A0A2H0V363_9BACT</name>
<evidence type="ECO:0000313" key="4">
    <source>
        <dbReference type="Proteomes" id="UP000228626"/>
    </source>
</evidence>
<organism evidence="3 4">
    <name type="scientific">Candidatus Falkowbacteria bacterium CG10_big_fil_rev_8_21_14_0_10_43_10</name>
    <dbReference type="NCBI Taxonomy" id="1974567"/>
    <lineage>
        <taxon>Bacteria</taxon>
        <taxon>Candidatus Falkowiibacteriota</taxon>
    </lineage>
</organism>
<evidence type="ECO:0000256" key="2">
    <source>
        <dbReference type="SAM" id="MobiDB-lite"/>
    </source>
</evidence>
<comment type="caution">
    <text evidence="3">The sequence shown here is derived from an EMBL/GenBank/DDBJ whole genome shotgun (WGS) entry which is preliminary data.</text>
</comment>
<accession>A0A2H0V363</accession>
<evidence type="ECO:0000256" key="1">
    <source>
        <dbReference type="SAM" id="Coils"/>
    </source>
</evidence>
<reference evidence="4" key="1">
    <citation type="submission" date="2017-09" db="EMBL/GenBank/DDBJ databases">
        <title>Depth-based differentiation of microbial function through sediment-hosted aquifers and enrichment of novel symbionts in the deep terrestrial subsurface.</title>
        <authorList>
            <person name="Probst A.J."/>
            <person name="Ladd B."/>
            <person name="Jarett J.K."/>
            <person name="Geller-Mcgrath D.E."/>
            <person name="Sieber C.M.K."/>
            <person name="Emerson J.B."/>
            <person name="Anantharaman K."/>
            <person name="Thomas B.C."/>
            <person name="Malmstrom R."/>
            <person name="Stieglmeier M."/>
            <person name="Klingl A."/>
            <person name="Woyke T."/>
            <person name="Ryan C.M."/>
            <person name="Banfield J.F."/>
        </authorList>
    </citation>
    <scope>NUCLEOTIDE SEQUENCE [LARGE SCALE GENOMIC DNA]</scope>
</reference>
<sequence>MVFCISNMPSVEKSSRRKNFQAGEMSGDGLKNKDVAELESELRKLEWQYKELAGKENRTDGDLQDMRGLSEKITALRAEIRQSDKRRRIAAA</sequence>
<dbReference type="EMBL" id="PFAR01000006">
    <property type="protein sequence ID" value="PIR93488.1"/>
    <property type="molecule type" value="Genomic_DNA"/>
</dbReference>
<evidence type="ECO:0000313" key="3">
    <source>
        <dbReference type="EMBL" id="PIR93488.1"/>
    </source>
</evidence>
<feature type="region of interest" description="Disordered" evidence="2">
    <location>
        <begin position="6"/>
        <end position="32"/>
    </location>
</feature>
<gene>
    <name evidence="3" type="ORF">COT99_00485</name>
</gene>
<feature type="coiled-coil region" evidence="1">
    <location>
        <begin position="35"/>
        <end position="86"/>
    </location>
</feature>
<proteinExistence type="predicted"/>
<keyword evidence="1" id="KW-0175">Coiled coil</keyword>
<protein>
    <submittedName>
        <fullName evidence="3">Uncharacterized protein</fullName>
    </submittedName>
</protein>